<feature type="compositionally biased region" description="Basic and acidic residues" evidence="2">
    <location>
        <begin position="14"/>
        <end position="24"/>
    </location>
</feature>
<organism evidence="3">
    <name type="scientific">Pseudomonas moraviensis R28-S</name>
    <dbReference type="NCBI Taxonomy" id="1395516"/>
    <lineage>
        <taxon>Bacteria</taxon>
        <taxon>Pseudomonadati</taxon>
        <taxon>Pseudomonadota</taxon>
        <taxon>Gammaproteobacteria</taxon>
        <taxon>Pseudomonadales</taxon>
        <taxon>Pseudomonadaceae</taxon>
        <taxon>Pseudomonas</taxon>
    </lineage>
</organism>
<evidence type="ECO:0000256" key="2">
    <source>
        <dbReference type="SAM" id="MobiDB-lite"/>
    </source>
</evidence>
<reference evidence="3" key="1">
    <citation type="journal article" date="2014" name="Genome Announc.">
        <title>Draft Genome Sequence of Pseudomonas moraviensis R28-S.</title>
        <authorList>
            <person name="Hunter S.S."/>
            <person name="Yano H."/>
            <person name="Loftie-Eaton W."/>
            <person name="Hughes J."/>
            <person name="De Gelder L."/>
            <person name="Stragier P."/>
            <person name="De Vos P."/>
            <person name="Settles M.L."/>
            <person name="Top E.M."/>
        </authorList>
    </citation>
    <scope>NUCLEOTIDE SEQUENCE [LARGE SCALE GENOMIC DNA]</scope>
    <source>
        <strain evidence="3">R28-S</strain>
    </source>
</reference>
<dbReference type="Proteomes" id="UP000024771">
    <property type="component" value="Chromosome"/>
</dbReference>
<dbReference type="RefSeq" id="WP_024011554.1">
    <property type="nucleotide sequence ID" value="NZ_CM002330.1"/>
</dbReference>
<feature type="region of interest" description="Disordered" evidence="2">
    <location>
        <begin position="1"/>
        <end position="25"/>
    </location>
</feature>
<dbReference type="AlphaFoldDB" id="V8RE03"/>
<feature type="region of interest" description="Disordered" evidence="2">
    <location>
        <begin position="163"/>
        <end position="198"/>
    </location>
</feature>
<accession>V8RE03</accession>
<keyword evidence="1" id="KW-0175">Coiled coil</keyword>
<feature type="compositionally biased region" description="Basic and acidic residues" evidence="2">
    <location>
        <begin position="167"/>
        <end position="178"/>
    </location>
</feature>
<feature type="coiled-coil region" evidence="1">
    <location>
        <begin position="66"/>
        <end position="125"/>
    </location>
</feature>
<comment type="caution">
    <text evidence="3">The sequence shown here is derived from an EMBL/GenBank/DDBJ whole genome shotgun (WGS) entry which is preliminary data.</text>
</comment>
<dbReference type="HOGENOM" id="CLU_1377127_0_0_6"/>
<name>V8RE03_9PSED</name>
<sequence length="198" mass="22581">MSRKAIGKTITRLSRSESKSDEKLSKKKNQFLSSVKFTNVTSVLLPGDDEATDFIEFTFAALKKLLKQHERNVITATEAAEELERLARKELRRTSARLSKADAALKKSDEVTRELRERVETLERVKLDNEGQISGLRKDLEVWDAEFNILKRNYDVLLKNIDDEAEPPPRSEGARHNDWGNITARKPLPGSYGTGKRR</sequence>
<proteinExistence type="predicted"/>
<gene>
    <name evidence="3" type="ORF">PMO01_03210</name>
</gene>
<dbReference type="PATRIC" id="fig|1395516.4.peg.654"/>
<evidence type="ECO:0000313" key="3">
    <source>
        <dbReference type="EMBL" id="ETF09775.1"/>
    </source>
</evidence>
<evidence type="ECO:0000256" key="1">
    <source>
        <dbReference type="SAM" id="Coils"/>
    </source>
</evidence>
<protein>
    <submittedName>
        <fullName evidence="3">Uncharacterized protein</fullName>
    </submittedName>
</protein>
<dbReference type="EMBL" id="AYMZ01000003">
    <property type="protein sequence ID" value="ETF09775.1"/>
    <property type="molecule type" value="Genomic_DNA"/>
</dbReference>